<protein>
    <recommendedName>
        <fullName evidence="3">Dephospho-CoA kinase</fullName>
    </recommendedName>
</protein>
<name>A0ABX5LNY8_9BACT</name>
<gene>
    <name evidence="1" type="ORF">B0H50_101141</name>
</gene>
<dbReference type="EMBL" id="QGHD01000001">
    <property type="protein sequence ID" value="PWL04129.1"/>
    <property type="molecule type" value="Genomic_DNA"/>
</dbReference>
<comment type="caution">
    <text evidence="1">The sequence shown here is derived from an EMBL/GenBank/DDBJ whole genome shotgun (WGS) entry which is preliminary data.</text>
</comment>
<reference evidence="1 2" key="1">
    <citation type="submission" date="2018-05" db="EMBL/GenBank/DDBJ databases">
        <title>Animal gut microbial communities from fecal samples from Wisconsin, USA.</title>
        <authorList>
            <person name="Neumann A."/>
        </authorList>
    </citation>
    <scope>NUCLEOTIDE SEQUENCE [LARGE SCALE GENOMIC DNA]</scope>
    <source>
        <strain evidence="1 2">UWS4</strain>
    </source>
</reference>
<dbReference type="Proteomes" id="UP000245523">
    <property type="component" value="Unassembled WGS sequence"/>
</dbReference>
<evidence type="ECO:0000313" key="1">
    <source>
        <dbReference type="EMBL" id="PWL04129.1"/>
    </source>
</evidence>
<evidence type="ECO:0008006" key="3">
    <source>
        <dbReference type="Google" id="ProtNLM"/>
    </source>
</evidence>
<accession>A0ABX5LNY8</accession>
<proteinExistence type="predicted"/>
<keyword evidence="2" id="KW-1185">Reference proteome</keyword>
<dbReference type="RefSeq" id="WP_106197439.1">
    <property type="nucleotide sequence ID" value="NZ_JAXEIU010000019.1"/>
</dbReference>
<organism evidence="1 2">
    <name type="scientific">Hallerella porci</name>
    <dbReference type="NCBI Taxonomy" id="1945871"/>
    <lineage>
        <taxon>Bacteria</taxon>
        <taxon>Pseudomonadati</taxon>
        <taxon>Fibrobacterota</taxon>
        <taxon>Fibrobacteria</taxon>
        <taxon>Fibrobacterales</taxon>
        <taxon>Fibrobacteraceae</taxon>
        <taxon>Hallerella</taxon>
    </lineage>
</organism>
<evidence type="ECO:0000313" key="2">
    <source>
        <dbReference type="Proteomes" id="UP000245523"/>
    </source>
</evidence>
<sequence length="77" mass="9163">MQNELTLEKITPAQMLVLKSFAGTNSEEELHDLMKVLKKFYAERLEKELEKMWNEKTLDQKCLDKLNDQHLRTPYHG</sequence>